<dbReference type="AlphaFoldDB" id="A0A2S5A5H4"/>
<dbReference type="SUPFAM" id="SSF49478">
    <property type="entry name" value="Cna protein B-type domain"/>
    <property type="match status" value="1"/>
</dbReference>
<evidence type="ECO:0000313" key="8">
    <source>
        <dbReference type="Proteomes" id="UP000236893"/>
    </source>
</evidence>
<organism evidence="7 8">
    <name type="scientific">Solitalea longa</name>
    <dbReference type="NCBI Taxonomy" id="2079460"/>
    <lineage>
        <taxon>Bacteria</taxon>
        <taxon>Pseudomonadati</taxon>
        <taxon>Bacteroidota</taxon>
        <taxon>Sphingobacteriia</taxon>
        <taxon>Sphingobacteriales</taxon>
        <taxon>Sphingobacteriaceae</taxon>
        <taxon>Solitalea</taxon>
    </lineage>
</organism>
<name>A0A2S5A5H4_9SPHI</name>
<feature type="signal peptide" evidence="5">
    <location>
        <begin position="1"/>
        <end position="21"/>
    </location>
</feature>
<dbReference type="EMBL" id="PQVF01000003">
    <property type="protein sequence ID" value="POY37776.1"/>
    <property type="molecule type" value="Genomic_DNA"/>
</dbReference>
<evidence type="ECO:0000259" key="6">
    <source>
        <dbReference type="PROSITE" id="PS51123"/>
    </source>
</evidence>
<feature type="chain" id="PRO_5015740505" evidence="5">
    <location>
        <begin position="22"/>
        <end position="663"/>
    </location>
</feature>
<comment type="caution">
    <text evidence="7">The sequence shown here is derived from an EMBL/GenBank/DDBJ whole genome shotgun (WGS) entry which is preliminary data.</text>
</comment>
<proteinExistence type="predicted"/>
<sequence>MRLLYLYALLTICLAVNKVNAQAVLREAQRQSELLNYQQAIHLYEKAFNKKKTIASARGLAESYRQLNEYTLAETWYAQVVEMKEAQPADFLYYAESLRNNAKYDKAKEWYKKHQTEAGKDAVPNIGSLIASCDSAKYWMLKPVNYDFTHDTLLNTPQSDWGAVPYKNGIVFTSDRIIDPNYMKDKRFLFFNVNNNLKKNYYGWTGLPYLKLFYAEKTANGWQQAIPFSDNLNGPFHNGPATFSADKKEVFFTRTRGITDSKNYTQDPRLQKDYTIKLEIYSAKFDSITNTWTEPQPFVYNAPLQYSVSDACLSNDGQFLYFSSDMPGGVGQSDLYYCKKLNDGTWDKPVNLRQLNSWGSERFPTSDQNNNLYFASNGWGGMGGLDIFISKYNNETTKWNPPKNLGYPLNTHQDDFDIVFTVGGKSGYLSSNRTGGKGSDDIYEFRKKELHFKLKGLVINKKTRAPLKNSKINLCNQINGANLETTTNEKGEFEFQLEENNNYSVSAETTNFHIAQKDSISTIGYADSKLFSVQLELDSIVINQQKNLKFKNIYFDFDKFNIRKTAIKDLNQLVQVMKNNPTMSIELRAHADSRGSDSYNLALSKKRAQSVINYLVTKKINKKRIKAKSYGESQPVNNCRDGVKCTEKEFQQNRRVEFSILGH</sequence>
<dbReference type="Proteomes" id="UP000236893">
    <property type="component" value="Unassembled WGS sequence"/>
</dbReference>
<dbReference type="InterPro" id="IPR006665">
    <property type="entry name" value="OmpA-like"/>
</dbReference>
<dbReference type="RefSeq" id="WP_103787907.1">
    <property type="nucleotide sequence ID" value="NZ_PQVF01000003.1"/>
</dbReference>
<keyword evidence="2 4" id="KW-0472">Membrane</keyword>
<keyword evidence="5" id="KW-0732">Signal</keyword>
<dbReference type="OrthoDB" id="9809364at2"/>
<dbReference type="InterPro" id="IPR011990">
    <property type="entry name" value="TPR-like_helical_dom_sf"/>
</dbReference>
<dbReference type="Gene3D" id="2.60.40.1120">
    <property type="entry name" value="Carboxypeptidase-like, regulatory domain"/>
    <property type="match status" value="1"/>
</dbReference>
<comment type="subcellular location">
    <subcellularLocation>
        <location evidence="1">Cell outer membrane</location>
    </subcellularLocation>
</comment>
<reference evidence="7 8" key="1">
    <citation type="submission" date="2018-01" db="EMBL/GenBank/DDBJ databases">
        <authorList>
            <person name="Gaut B.S."/>
            <person name="Morton B.R."/>
            <person name="Clegg M.T."/>
            <person name="Duvall M.R."/>
        </authorList>
    </citation>
    <scope>NUCLEOTIDE SEQUENCE [LARGE SCALE GENOMIC DNA]</scope>
    <source>
        <strain evidence="7 8">HR-AV</strain>
    </source>
</reference>
<keyword evidence="3" id="KW-0998">Cell outer membrane</keyword>
<evidence type="ECO:0000256" key="5">
    <source>
        <dbReference type="SAM" id="SignalP"/>
    </source>
</evidence>
<dbReference type="PROSITE" id="PS51123">
    <property type="entry name" value="OMPA_2"/>
    <property type="match status" value="1"/>
</dbReference>
<accession>A0A2S5A5H4</accession>
<dbReference type="Pfam" id="PF00691">
    <property type="entry name" value="OmpA"/>
    <property type="match status" value="1"/>
</dbReference>
<dbReference type="PANTHER" id="PTHR30329">
    <property type="entry name" value="STATOR ELEMENT OF FLAGELLAR MOTOR COMPLEX"/>
    <property type="match status" value="1"/>
</dbReference>
<dbReference type="PANTHER" id="PTHR30329:SF21">
    <property type="entry name" value="LIPOPROTEIN YIAD-RELATED"/>
    <property type="match status" value="1"/>
</dbReference>
<dbReference type="InterPro" id="IPR036737">
    <property type="entry name" value="OmpA-like_sf"/>
</dbReference>
<keyword evidence="8" id="KW-1185">Reference proteome</keyword>
<keyword evidence="7" id="KW-0966">Cell projection</keyword>
<dbReference type="InterPro" id="IPR006664">
    <property type="entry name" value="OMP_bac"/>
</dbReference>
<evidence type="ECO:0000256" key="4">
    <source>
        <dbReference type="PROSITE-ProRule" id="PRU00473"/>
    </source>
</evidence>
<dbReference type="Gene3D" id="3.30.1330.60">
    <property type="entry name" value="OmpA-like domain"/>
    <property type="match status" value="1"/>
</dbReference>
<gene>
    <name evidence="7" type="ORF">C3K47_04385</name>
</gene>
<keyword evidence="7" id="KW-0282">Flagellum</keyword>
<evidence type="ECO:0000256" key="3">
    <source>
        <dbReference type="ARBA" id="ARBA00023237"/>
    </source>
</evidence>
<evidence type="ECO:0000256" key="1">
    <source>
        <dbReference type="ARBA" id="ARBA00004442"/>
    </source>
</evidence>
<feature type="domain" description="OmpA-like" evidence="6">
    <location>
        <begin position="542"/>
        <end position="663"/>
    </location>
</feature>
<dbReference type="CDD" id="cd07185">
    <property type="entry name" value="OmpA_C-like"/>
    <property type="match status" value="1"/>
</dbReference>
<keyword evidence="7" id="KW-0969">Cilium</keyword>
<dbReference type="SUPFAM" id="SSF48452">
    <property type="entry name" value="TPR-like"/>
    <property type="match status" value="1"/>
</dbReference>
<evidence type="ECO:0000313" key="7">
    <source>
        <dbReference type="EMBL" id="POY37776.1"/>
    </source>
</evidence>
<dbReference type="GO" id="GO:0009279">
    <property type="term" value="C:cell outer membrane"/>
    <property type="evidence" value="ECO:0007669"/>
    <property type="project" value="UniProtKB-SubCell"/>
</dbReference>
<dbReference type="Gene3D" id="1.25.40.10">
    <property type="entry name" value="Tetratricopeptide repeat domain"/>
    <property type="match status" value="1"/>
</dbReference>
<dbReference type="SUPFAM" id="SSF103088">
    <property type="entry name" value="OmpA-like"/>
    <property type="match status" value="1"/>
</dbReference>
<dbReference type="SUPFAM" id="SSF82171">
    <property type="entry name" value="DPP6 N-terminal domain-like"/>
    <property type="match status" value="1"/>
</dbReference>
<dbReference type="PRINTS" id="PR01021">
    <property type="entry name" value="OMPADOMAIN"/>
</dbReference>
<dbReference type="InterPro" id="IPR050330">
    <property type="entry name" value="Bact_OuterMem_StrucFunc"/>
</dbReference>
<protein>
    <submittedName>
        <fullName evidence="7">Flagellar motor protein MotB</fullName>
    </submittedName>
</protein>
<evidence type="ECO:0000256" key="2">
    <source>
        <dbReference type="ARBA" id="ARBA00023136"/>
    </source>
</evidence>